<dbReference type="InterPro" id="IPR052771">
    <property type="entry name" value="Neurotrophin_sig_adaptor"/>
</dbReference>
<dbReference type="GO" id="GO:0019887">
    <property type="term" value="F:protein kinase regulator activity"/>
    <property type="evidence" value="ECO:0007669"/>
    <property type="project" value="TreeGrafter"/>
</dbReference>
<organism evidence="3 4">
    <name type="scientific">Euphydryas editha</name>
    <name type="common">Edith's checkerspot</name>
    <dbReference type="NCBI Taxonomy" id="104508"/>
    <lineage>
        <taxon>Eukaryota</taxon>
        <taxon>Metazoa</taxon>
        <taxon>Ecdysozoa</taxon>
        <taxon>Arthropoda</taxon>
        <taxon>Hexapoda</taxon>
        <taxon>Insecta</taxon>
        <taxon>Pterygota</taxon>
        <taxon>Neoptera</taxon>
        <taxon>Endopterygota</taxon>
        <taxon>Lepidoptera</taxon>
        <taxon>Glossata</taxon>
        <taxon>Ditrysia</taxon>
        <taxon>Papilionoidea</taxon>
        <taxon>Nymphalidae</taxon>
        <taxon>Nymphalinae</taxon>
        <taxon>Euphydryas</taxon>
    </lineage>
</organism>
<sequence length="294" mass="32249">MYAGARALTALALPPRARLARSIRRDRAHTAALRPEVQALTHTVSCLDAFTGQQTRLVLVVDALDSCEQEKVLALLNAVHALCSDPRSPFILLLAIDPHIISKAVEINSRRALSESNIGGWDYLRNMVQLPFYLQNSALRRVKTAQQTAARRLHALAADDFSASLQRSVSARRLSSASELMSSQERIKSVRGERGERAERGARMRVPESVASSVASGLHRAPAPAGGAADLGRVLLTDDYFSDVNPRSMRRLMNVLYVTGTCQRTASTRLGTRSITKLLATASKPFSYRPSYRL</sequence>
<protein>
    <recommendedName>
        <fullName evidence="2">KAP NTPase domain-containing protein</fullName>
    </recommendedName>
</protein>
<evidence type="ECO:0000256" key="1">
    <source>
        <dbReference type="SAM" id="MobiDB-lite"/>
    </source>
</evidence>
<keyword evidence="4" id="KW-1185">Reference proteome</keyword>
<accession>A0AAU9TGW0</accession>
<evidence type="ECO:0000313" key="4">
    <source>
        <dbReference type="Proteomes" id="UP001153954"/>
    </source>
</evidence>
<evidence type="ECO:0000259" key="2">
    <source>
        <dbReference type="Pfam" id="PF07693"/>
    </source>
</evidence>
<dbReference type="EMBL" id="CAKOGL010000005">
    <property type="protein sequence ID" value="CAH2086371.1"/>
    <property type="molecule type" value="Genomic_DNA"/>
</dbReference>
<feature type="domain" description="KAP NTPase" evidence="2">
    <location>
        <begin position="35"/>
        <end position="260"/>
    </location>
</feature>
<dbReference type="GO" id="GO:0030165">
    <property type="term" value="F:PDZ domain binding"/>
    <property type="evidence" value="ECO:0007669"/>
    <property type="project" value="TreeGrafter"/>
</dbReference>
<name>A0AAU9TGW0_EUPED</name>
<dbReference type="PANTHER" id="PTHR24116:SF0">
    <property type="entry name" value="KINASE D-INTERACTING SUBSTRATE OF 220 KDA"/>
    <property type="match status" value="1"/>
</dbReference>
<reference evidence="3" key="1">
    <citation type="submission" date="2022-03" db="EMBL/GenBank/DDBJ databases">
        <authorList>
            <person name="Tunstrom K."/>
        </authorList>
    </citation>
    <scope>NUCLEOTIDE SEQUENCE</scope>
</reference>
<dbReference type="Pfam" id="PF07693">
    <property type="entry name" value="KAP_NTPase"/>
    <property type="match status" value="1"/>
</dbReference>
<dbReference type="PANTHER" id="PTHR24116">
    <property type="entry name" value="KINASE D-INTERACTING SUBSTRATE OF 220 KDA"/>
    <property type="match status" value="1"/>
</dbReference>
<evidence type="ECO:0000313" key="3">
    <source>
        <dbReference type="EMBL" id="CAH2086371.1"/>
    </source>
</evidence>
<proteinExistence type="predicted"/>
<gene>
    <name evidence="3" type="ORF">EEDITHA_LOCUS2756</name>
</gene>
<feature type="region of interest" description="Disordered" evidence="1">
    <location>
        <begin position="185"/>
        <end position="206"/>
    </location>
</feature>
<dbReference type="Proteomes" id="UP001153954">
    <property type="component" value="Unassembled WGS sequence"/>
</dbReference>
<dbReference type="AlphaFoldDB" id="A0AAU9TGW0"/>
<dbReference type="InterPro" id="IPR011646">
    <property type="entry name" value="KAP_P-loop"/>
</dbReference>
<comment type="caution">
    <text evidence="3">The sequence shown here is derived from an EMBL/GenBank/DDBJ whole genome shotgun (WGS) entry which is preliminary data.</text>
</comment>